<name>A0ACB0ME55_TRIPR</name>
<accession>A0ACB0ME55</accession>
<dbReference type="Proteomes" id="UP001177021">
    <property type="component" value="Unassembled WGS sequence"/>
</dbReference>
<evidence type="ECO:0000313" key="1">
    <source>
        <dbReference type="EMBL" id="CAJ2679244.1"/>
    </source>
</evidence>
<sequence>MESNTNMKMVLLNGSNYHLWKGKMKDLLFVKKLHLPVFSSAKPNSKSDEEWEFEHLQVSITSSAPKGVVSLETAKGGILNEEMRRKAQGTSSQSEVLVTENRGRSQKKEPKGGRENSRSKSKGRYENMECNYCHKSGHIQKYCYQWRKDNKGKKGKQKQRDREDHDDDRVTTAINDDLVILRDHESINLVSDESMWIVDSGATLHVTPRKEFFTSYTSGDFGGLKMGNDGVAKVIGVGDICLQTNMGMQLLLRDVKHAPDVRFNLISVHMLDDCGYDNHFGSGKWKLSKGNLVVARGEKTSKLYWTKALVARDSVNVIDMKASLWHRRLSHISEKGLNVLAKKDVLPGLKNAYLEKCSHCMTDIDKVEKTTPEKDVSLSNIDPVRLPVHNLDTIGGDVQNGEPHDYVDDQQLGEEVYIPADNDEENDMSQDENLGEAPESSQVQLRRSNRQRQPSTRFAAPGATFSPFGSSKSGLVREIFSPH</sequence>
<protein>
    <submittedName>
        <fullName evidence="1">Uncharacterized protein</fullName>
    </submittedName>
</protein>
<keyword evidence="2" id="KW-1185">Reference proteome</keyword>
<proteinExistence type="predicted"/>
<organism evidence="1 2">
    <name type="scientific">Trifolium pratense</name>
    <name type="common">Red clover</name>
    <dbReference type="NCBI Taxonomy" id="57577"/>
    <lineage>
        <taxon>Eukaryota</taxon>
        <taxon>Viridiplantae</taxon>
        <taxon>Streptophyta</taxon>
        <taxon>Embryophyta</taxon>
        <taxon>Tracheophyta</taxon>
        <taxon>Spermatophyta</taxon>
        <taxon>Magnoliopsida</taxon>
        <taxon>eudicotyledons</taxon>
        <taxon>Gunneridae</taxon>
        <taxon>Pentapetalae</taxon>
        <taxon>rosids</taxon>
        <taxon>fabids</taxon>
        <taxon>Fabales</taxon>
        <taxon>Fabaceae</taxon>
        <taxon>Papilionoideae</taxon>
        <taxon>50 kb inversion clade</taxon>
        <taxon>NPAAA clade</taxon>
        <taxon>Hologalegina</taxon>
        <taxon>IRL clade</taxon>
        <taxon>Trifolieae</taxon>
        <taxon>Trifolium</taxon>
    </lineage>
</organism>
<comment type="caution">
    <text evidence="1">The sequence shown here is derived from an EMBL/GenBank/DDBJ whole genome shotgun (WGS) entry which is preliminary data.</text>
</comment>
<dbReference type="EMBL" id="CASHSV030000823">
    <property type="protein sequence ID" value="CAJ2679244.1"/>
    <property type="molecule type" value="Genomic_DNA"/>
</dbReference>
<gene>
    <name evidence="1" type="ORF">MILVUS5_LOCUS41379</name>
</gene>
<reference evidence="1" key="1">
    <citation type="submission" date="2023-10" db="EMBL/GenBank/DDBJ databases">
        <authorList>
            <person name="Rodriguez Cubillos JULIANA M."/>
            <person name="De Vega J."/>
        </authorList>
    </citation>
    <scope>NUCLEOTIDE SEQUENCE</scope>
</reference>
<evidence type="ECO:0000313" key="2">
    <source>
        <dbReference type="Proteomes" id="UP001177021"/>
    </source>
</evidence>